<organism evidence="1 2">
    <name type="scientific">Brassica cretica</name>
    <name type="common">Mustard</name>
    <dbReference type="NCBI Taxonomy" id="69181"/>
    <lineage>
        <taxon>Eukaryota</taxon>
        <taxon>Viridiplantae</taxon>
        <taxon>Streptophyta</taxon>
        <taxon>Embryophyta</taxon>
        <taxon>Tracheophyta</taxon>
        <taxon>Spermatophyta</taxon>
        <taxon>Magnoliopsida</taxon>
        <taxon>eudicotyledons</taxon>
        <taxon>Gunneridae</taxon>
        <taxon>Pentapetalae</taxon>
        <taxon>rosids</taxon>
        <taxon>malvids</taxon>
        <taxon>Brassicales</taxon>
        <taxon>Brassicaceae</taxon>
        <taxon>Brassiceae</taxon>
        <taxon>Brassica</taxon>
    </lineage>
</organism>
<dbReference type="Proteomes" id="UP000712600">
    <property type="component" value="Unassembled WGS sequence"/>
</dbReference>
<proteinExistence type="predicted"/>
<name>A0A8S9PRG2_BRACR</name>
<sequence>MHTNEYDEDYEEEQAIEFRAILDEEDKLLHHSSCTRSAPSIARTSLPSIDNTFRINRILQCREDSNSRGVRSKTPTSAQP</sequence>
<accession>A0A8S9PRG2</accession>
<reference evidence="1" key="1">
    <citation type="submission" date="2019-12" db="EMBL/GenBank/DDBJ databases">
        <title>Genome sequencing and annotation of Brassica cretica.</title>
        <authorList>
            <person name="Studholme D.J."/>
            <person name="Sarris P."/>
        </authorList>
    </citation>
    <scope>NUCLEOTIDE SEQUENCE</scope>
    <source>
        <strain evidence="1">PFS-109/04</strain>
        <tissue evidence="1">Leaf</tissue>
    </source>
</reference>
<dbReference type="AlphaFoldDB" id="A0A8S9PRG2"/>
<evidence type="ECO:0000313" key="2">
    <source>
        <dbReference type="Proteomes" id="UP000712600"/>
    </source>
</evidence>
<gene>
    <name evidence="1" type="ORF">F2Q69_00047521</name>
</gene>
<dbReference type="EMBL" id="QGKX02001347">
    <property type="protein sequence ID" value="KAF3523804.1"/>
    <property type="molecule type" value="Genomic_DNA"/>
</dbReference>
<evidence type="ECO:0000313" key="1">
    <source>
        <dbReference type="EMBL" id="KAF3523804.1"/>
    </source>
</evidence>
<protein>
    <submittedName>
        <fullName evidence="1">Uncharacterized protein</fullName>
    </submittedName>
</protein>
<comment type="caution">
    <text evidence="1">The sequence shown here is derived from an EMBL/GenBank/DDBJ whole genome shotgun (WGS) entry which is preliminary data.</text>
</comment>